<accession>A0AAD9H138</accession>
<sequence length="169" mass="18566">MTDDDGRQPNHQHQRLPLSCALTSFIVRNNSNGTPPLTSKGPAVLYLHLTRFRSASIDVLLRAGLALARPPLRGERPLVSPTAYCQRGCPLYPPTSSPFVRDQPRCFCHALPYWPSHDSRNGRRRLVSGRMATGIRSAVASATTVGLAIDRTRDLFPPCLEPVRAAVNS</sequence>
<protein>
    <submittedName>
        <fullName evidence="1">Uncharacterized protein</fullName>
    </submittedName>
</protein>
<comment type="caution">
    <text evidence="1">The sequence shown here is derived from an EMBL/GenBank/DDBJ whole genome shotgun (WGS) entry which is preliminary data.</text>
</comment>
<organism evidence="1 2">
    <name type="scientific">Colletotrichum zoysiae</name>
    <dbReference type="NCBI Taxonomy" id="1216348"/>
    <lineage>
        <taxon>Eukaryota</taxon>
        <taxon>Fungi</taxon>
        <taxon>Dikarya</taxon>
        <taxon>Ascomycota</taxon>
        <taxon>Pezizomycotina</taxon>
        <taxon>Sordariomycetes</taxon>
        <taxon>Hypocreomycetidae</taxon>
        <taxon>Glomerellales</taxon>
        <taxon>Glomerellaceae</taxon>
        <taxon>Colletotrichum</taxon>
        <taxon>Colletotrichum graminicola species complex</taxon>
    </lineage>
</organism>
<dbReference type="AlphaFoldDB" id="A0AAD9H138"/>
<evidence type="ECO:0000313" key="2">
    <source>
        <dbReference type="Proteomes" id="UP001232148"/>
    </source>
</evidence>
<evidence type="ECO:0000313" key="1">
    <source>
        <dbReference type="EMBL" id="KAK2020403.1"/>
    </source>
</evidence>
<dbReference type="EMBL" id="MU843280">
    <property type="protein sequence ID" value="KAK2020403.1"/>
    <property type="molecule type" value="Genomic_DNA"/>
</dbReference>
<dbReference type="Proteomes" id="UP001232148">
    <property type="component" value="Unassembled WGS sequence"/>
</dbReference>
<keyword evidence="2" id="KW-1185">Reference proteome</keyword>
<proteinExistence type="predicted"/>
<reference evidence="1" key="1">
    <citation type="submission" date="2021-06" db="EMBL/GenBank/DDBJ databases">
        <title>Comparative genomics, transcriptomics and evolutionary studies reveal genomic signatures of adaptation to plant cell wall in hemibiotrophic fungi.</title>
        <authorList>
            <consortium name="DOE Joint Genome Institute"/>
            <person name="Baroncelli R."/>
            <person name="Diaz J.F."/>
            <person name="Benocci T."/>
            <person name="Peng M."/>
            <person name="Battaglia E."/>
            <person name="Haridas S."/>
            <person name="Andreopoulos W."/>
            <person name="Labutti K."/>
            <person name="Pangilinan J."/>
            <person name="Floch G.L."/>
            <person name="Makela M.R."/>
            <person name="Henrissat B."/>
            <person name="Grigoriev I.V."/>
            <person name="Crouch J.A."/>
            <person name="De Vries R.P."/>
            <person name="Sukno S.A."/>
            <person name="Thon M.R."/>
        </authorList>
    </citation>
    <scope>NUCLEOTIDE SEQUENCE</scope>
    <source>
        <strain evidence="1">MAFF235873</strain>
    </source>
</reference>
<gene>
    <name evidence="1" type="ORF">LX32DRAFT_335064</name>
</gene>
<name>A0AAD9H138_9PEZI</name>